<dbReference type="Gene3D" id="3.40.630.30">
    <property type="match status" value="1"/>
</dbReference>
<name>A0A4Q0VHW3_9LACO</name>
<evidence type="ECO:0000259" key="1">
    <source>
        <dbReference type="Pfam" id="PF00583"/>
    </source>
</evidence>
<keyword evidence="2" id="KW-0808">Transferase</keyword>
<dbReference type="OrthoDB" id="2243440at2"/>
<comment type="caution">
    <text evidence="2">The sequence shown here is derived from an EMBL/GenBank/DDBJ whole genome shotgun (WGS) entry which is preliminary data.</text>
</comment>
<gene>
    <name evidence="2" type="ORF">DXH47_05400</name>
</gene>
<evidence type="ECO:0000313" key="2">
    <source>
        <dbReference type="EMBL" id="RXI78946.1"/>
    </source>
</evidence>
<protein>
    <submittedName>
        <fullName evidence="2">GNAT family N-acetyltransferase</fullName>
    </submittedName>
</protein>
<dbReference type="CDD" id="cd04301">
    <property type="entry name" value="NAT_SF"/>
    <property type="match status" value="1"/>
</dbReference>
<dbReference type="Proteomes" id="UP000290602">
    <property type="component" value="Unassembled WGS sequence"/>
</dbReference>
<keyword evidence="3" id="KW-1185">Reference proteome</keyword>
<proteinExistence type="predicted"/>
<dbReference type="GO" id="GO:0016747">
    <property type="term" value="F:acyltransferase activity, transferring groups other than amino-acyl groups"/>
    <property type="evidence" value="ECO:0007669"/>
    <property type="project" value="InterPro"/>
</dbReference>
<dbReference type="InterPro" id="IPR016181">
    <property type="entry name" value="Acyl_CoA_acyltransferase"/>
</dbReference>
<sequence length="136" mass="15768">MRISNTPRLKLKWTQRCYTTLGRHVIALGSYAGESKQYDQVNQQMYLEFGELVPSAEITLFAVDPALTGHHIGSRLLHAFEQYASHELIYLYTDSDCNYPFYFKRQFNVLAQRKIHLDENDPASAALTCFLLYKQL</sequence>
<feature type="domain" description="N-acetyltransferase" evidence="1">
    <location>
        <begin position="54"/>
        <end position="99"/>
    </location>
</feature>
<dbReference type="Pfam" id="PF00583">
    <property type="entry name" value="Acetyltransf_1"/>
    <property type="match status" value="1"/>
</dbReference>
<evidence type="ECO:0000313" key="3">
    <source>
        <dbReference type="Proteomes" id="UP000290602"/>
    </source>
</evidence>
<organism evidence="2 3">
    <name type="scientific">Levilactobacillus suantsaii</name>
    <dbReference type="NCBI Taxonomy" id="2292255"/>
    <lineage>
        <taxon>Bacteria</taxon>
        <taxon>Bacillati</taxon>
        <taxon>Bacillota</taxon>
        <taxon>Bacilli</taxon>
        <taxon>Lactobacillales</taxon>
        <taxon>Lactobacillaceae</taxon>
        <taxon>Levilactobacillus</taxon>
    </lineage>
</organism>
<dbReference type="InterPro" id="IPR000182">
    <property type="entry name" value="GNAT_dom"/>
</dbReference>
<dbReference type="EMBL" id="QXIL01000007">
    <property type="protein sequence ID" value="RXI78946.1"/>
    <property type="molecule type" value="Genomic_DNA"/>
</dbReference>
<reference evidence="2 3" key="1">
    <citation type="submission" date="2018-08" db="EMBL/GenBank/DDBJ databases">
        <title>Lactobacillus suantsai sp. nov., isolated from traditional fermented suan-tsai in Taiwan.</title>
        <authorList>
            <person name="Huang C.-H."/>
        </authorList>
    </citation>
    <scope>NUCLEOTIDE SEQUENCE [LARGE SCALE GENOMIC DNA]</scope>
    <source>
        <strain evidence="2 3">BCRC 12945</strain>
    </source>
</reference>
<accession>A0A4Q0VHW3</accession>
<dbReference type="SUPFAM" id="SSF55729">
    <property type="entry name" value="Acyl-CoA N-acyltransferases (Nat)"/>
    <property type="match status" value="1"/>
</dbReference>
<dbReference type="RefSeq" id="WP_129032292.1">
    <property type="nucleotide sequence ID" value="NZ_CP059603.1"/>
</dbReference>
<dbReference type="AlphaFoldDB" id="A0A4Q0VHW3"/>